<comment type="caution">
    <text evidence="1">The sequence shown here is derived from an EMBL/GenBank/DDBJ whole genome shotgun (WGS) entry which is preliminary data.</text>
</comment>
<evidence type="ECO:0000313" key="1">
    <source>
        <dbReference type="EMBL" id="KAH3786416.1"/>
    </source>
</evidence>
<evidence type="ECO:0000313" key="2">
    <source>
        <dbReference type="Proteomes" id="UP000828390"/>
    </source>
</evidence>
<dbReference type="Proteomes" id="UP000828390">
    <property type="component" value="Unassembled WGS sequence"/>
</dbReference>
<proteinExistence type="predicted"/>
<dbReference type="AlphaFoldDB" id="A0A9D4EXZ3"/>
<dbReference type="EMBL" id="JAIWYP010000008">
    <property type="protein sequence ID" value="KAH3786416.1"/>
    <property type="molecule type" value="Genomic_DNA"/>
</dbReference>
<reference evidence="1" key="1">
    <citation type="journal article" date="2019" name="bioRxiv">
        <title>The Genome of the Zebra Mussel, Dreissena polymorpha: A Resource for Invasive Species Research.</title>
        <authorList>
            <person name="McCartney M.A."/>
            <person name="Auch B."/>
            <person name="Kono T."/>
            <person name="Mallez S."/>
            <person name="Zhang Y."/>
            <person name="Obille A."/>
            <person name="Becker A."/>
            <person name="Abrahante J.E."/>
            <person name="Garbe J."/>
            <person name="Badalamenti J.P."/>
            <person name="Herman A."/>
            <person name="Mangelson H."/>
            <person name="Liachko I."/>
            <person name="Sullivan S."/>
            <person name="Sone E.D."/>
            <person name="Koren S."/>
            <person name="Silverstein K.A.T."/>
            <person name="Beckman K.B."/>
            <person name="Gohl D.M."/>
        </authorList>
    </citation>
    <scope>NUCLEOTIDE SEQUENCE</scope>
    <source>
        <strain evidence="1">Duluth1</strain>
        <tissue evidence="1">Whole animal</tissue>
    </source>
</reference>
<organism evidence="1 2">
    <name type="scientific">Dreissena polymorpha</name>
    <name type="common">Zebra mussel</name>
    <name type="synonym">Mytilus polymorpha</name>
    <dbReference type="NCBI Taxonomy" id="45954"/>
    <lineage>
        <taxon>Eukaryota</taxon>
        <taxon>Metazoa</taxon>
        <taxon>Spiralia</taxon>
        <taxon>Lophotrochozoa</taxon>
        <taxon>Mollusca</taxon>
        <taxon>Bivalvia</taxon>
        <taxon>Autobranchia</taxon>
        <taxon>Heteroconchia</taxon>
        <taxon>Euheterodonta</taxon>
        <taxon>Imparidentia</taxon>
        <taxon>Neoheterodontei</taxon>
        <taxon>Myida</taxon>
        <taxon>Dreissenoidea</taxon>
        <taxon>Dreissenidae</taxon>
        <taxon>Dreissena</taxon>
    </lineage>
</organism>
<name>A0A9D4EXZ3_DREPO</name>
<sequence length="79" mass="8751">MLKPMMKATSSRLSLALAPSIRQYDGVTTRFSQPGLQKDNCSIVFLITSADEQFMNRNIHGLVHLTDAVVALCNCRLIV</sequence>
<reference evidence="1" key="2">
    <citation type="submission" date="2020-11" db="EMBL/GenBank/DDBJ databases">
        <authorList>
            <person name="McCartney M.A."/>
            <person name="Auch B."/>
            <person name="Kono T."/>
            <person name="Mallez S."/>
            <person name="Becker A."/>
            <person name="Gohl D.M."/>
            <person name="Silverstein K.A.T."/>
            <person name="Koren S."/>
            <person name="Bechman K.B."/>
            <person name="Herman A."/>
            <person name="Abrahante J.E."/>
            <person name="Garbe J."/>
        </authorList>
    </citation>
    <scope>NUCLEOTIDE SEQUENCE</scope>
    <source>
        <strain evidence="1">Duluth1</strain>
        <tissue evidence="1">Whole animal</tissue>
    </source>
</reference>
<gene>
    <name evidence="1" type="ORF">DPMN_164523</name>
</gene>
<accession>A0A9D4EXZ3</accession>
<protein>
    <submittedName>
        <fullName evidence="1">Uncharacterized protein</fullName>
    </submittedName>
</protein>
<keyword evidence="2" id="KW-1185">Reference proteome</keyword>